<dbReference type="Pfam" id="PF08512">
    <property type="entry name" value="Rttp106-like_middle"/>
    <property type="match status" value="1"/>
</dbReference>
<organism evidence="2 3">
    <name type="scientific">Aureobasidium pullulans</name>
    <name type="common">Black yeast</name>
    <name type="synonym">Pullularia pullulans</name>
    <dbReference type="NCBI Taxonomy" id="5580"/>
    <lineage>
        <taxon>Eukaryota</taxon>
        <taxon>Fungi</taxon>
        <taxon>Dikarya</taxon>
        <taxon>Ascomycota</taxon>
        <taxon>Pezizomycotina</taxon>
        <taxon>Dothideomycetes</taxon>
        <taxon>Dothideomycetidae</taxon>
        <taxon>Dothideales</taxon>
        <taxon>Saccotheciaceae</taxon>
        <taxon>Aureobasidium</taxon>
    </lineage>
</organism>
<dbReference type="InterPro" id="IPR011993">
    <property type="entry name" value="PH-like_dom_sf"/>
</dbReference>
<feature type="domain" description="Histone chaperone RTT106/FACT complex subunit SPT16-like middle" evidence="1">
    <location>
        <begin position="26"/>
        <end position="105"/>
    </location>
</feature>
<dbReference type="Proteomes" id="UP000308953">
    <property type="component" value="Unassembled WGS sequence"/>
</dbReference>
<protein>
    <recommendedName>
        <fullName evidence="1">Histone chaperone RTT106/FACT complex subunit SPT16-like middle domain-containing protein</fullName>
    </recommendedName>
</protein>
<gene>
    <name evidence="2" type="ORF">D6D10_03569</name>
</gene>
<dbReference type="InterPro" id="IPR013719">
    <property type="entry name" value="RTT106/SPT16-like_middle_dom"/>
</dbReference>
<accession>A0A4S9EZN6</accession>
<name>A0A4S9EZN6_AURPU</name>
<dbReference type="SUPFAM" id="SSF50729">
    <property type="entry name" value="PH domain-like"/>
    <property type="match status" value="1"/>
</dbReference>
<dbReference type="AlphaFoldDB" id="A0A4S9EZN6"/>
<evidence type="ECO:0000313" key="3">
    <source>
        <dbReference type="Proteomes" id="UP000308953"/>
    </source>
</evidence>
<sequence>MMGGHGKHVIKSDPEEFISNVENSERRGKRRGFLYLLPTGLFYGWKDPIPYLPHELVKSVEIYEGAKTKKTFDLVIHASEPYYHSGQLTEVPFKGLSKQDLEPVKRQAITVVVSQSSH</sequence>
<comment type="caution">
    <text evidence="2">The sequence shown here is derived from an EMBL/GenBank/DDBJ whole genome shotgun (WGS) entry which is preliminary data.</text>
</comment>
<dbReference type="EMBL" id="QZAV01000051">
    <property type="protein sequence ID" value="THX40372.1"/>
    <property type="molecule type" value="Genomic_DNA"/>
</dbReference>
<dbReference type="Gene3D" id="2.30.29.30">
    <property type="entry name" value="Pleckstrin-homology domain (PH domain)/Phosphotyrosine-binding domain (PTB)"/>
    <property type="match status" value="1"/>
</dbReference>
<evidence type="ECO:0000259" key="1">
    <source>
        <dbReference type="Pfam" id="PF08512"/>
    </source>
</evidence>
<reference evidence="2 3" key="1">
    <citation type="submission" date="2018-10" db="EMBL/GenBank/DDBJ databases">
        <title>Fifty Aureobasidium pullulans genomes reveal a recombining polyextremotolerant generalist.</title>
        <authorList>
            <person name="Gostincar C."/>
            <person name="Turk M."/>
            <person name="Zajc J."/>
            <person name="Gunde-Cimerman N."/>
        </authorList>
    </citation>
    <scope>NUCLEOTIDE SEQUENCE [LARGE SCALE GENOMIC DNA]</scope>
    <source>
        <strain evidence="2 3">EXF-9785</strain>
    </source>
</reference>
<evidence type="ECO:0000313" key="2">
    <source>
        <dbReference type="EMBL" id="THX40372.1"/>
    </source>
</evidence>
<proteinExistence type="predicted"/>